<proteinExistence type="predicted"/>
<evidence type="ECO:0000256" key="1">
    <source>
        <dbReference type="SAM" id="Coils"/>
    </source>
</evidence>
<dbReference type="PANTHER" id="PTHR15286">
    <property type="entry name" value="RAS-ASSOCIATING DOMAIN CONTAINING PROTEIN"/>
    <property type="match status" value="1"/>
</dbReference>
<feature type="coiled-coil region" evidence="1">
    <location>
        <begin position="432"/>
        <end position="466"/>
    </location>
</feature>
<keyword evidence="4" id="KW-1185">Reference proteome</keyword>
<keyword evidence="1" id="KW-0175">Coiled coil</keyword>
<protein>
    <submittedName>
        <fullName evidence="3">Uncharacterized protein</fullName>
    </submittedName>
</protein>
<dbReference type="EMBL" id="JARBHB010000005">
    <property type="protein sequence ID" value="KAJ8882683.1"/>
    <property type="molecule type" value="Genomic_DNA"/>
</dbReference>
<feature type="region of interest" description="Disordered" evidence="2">
    <location>
        <begin position="174"/>
        <end position="244"/>
    </location>
</feature>
<feature type="non-terminal residue" evidence="3">
    <location>
        <position position="538"/>
    </location>
</feature>
<accession>A0ABQ9HF68</accession>
<feature type="compositionally biased region" description="Pro residues" evidence="2">
    <location>
        <begin position="201"/>
        <end position="221"/>
    </location>
</feature>
<name>A0ABQ9HF68_9NEOP</name>
<evidence type="ECO:0000313" key="4">
    <source>
        <dbReference type="Proteomes" id="UP001159363"/>
    </source>
</evidence>
<evidence type="ECO:0000256" key="2">
    <source>
        <dbReference type="SAM" id="MobiDB-lite"/>
    </source>
</evidence>
<comment type="caution">
    <text evidence="3">The sequence shown here is derived from an EMBL/GenBank/DDBJ whole genome shotgun (WGS) entry which is preliminary data.</text>
</comment>
<reference evidence="3 4" key="1">
    <citation type="submission" date="2023-02" db="EMBL/GenBank/DDBJ databases">
        <title>LHISI_Scaffold_Assembly.</title>
        <authorList>
            <person name="Stuart O.P."/>
            <person name="Cleave R."/>
            <person name="Magrath M.J.L."/>
            <person name="Mikheyev A.S."/>
        </authorList>
    </citation>
    <scope>NUCLEOTIDE SEQUENCE [LARGE SCALE GENOMIC DNA]</scope>
    <source>
        <strain evidence="3">Daus_M_001</strain>
        <tissue evidence="3">Leg muscle</tissue>
    </source>
</reference>
<feature type="region of interest" description="Disordered" evidence="2">
    <location>
        <begin position="36"/>
        <end position="62"/>
    </location>
</feature>
<dbReference type="PANTHER" id="PTHR15286:SF6">
    <property type="entry name" value="GH01133P"/>
    <property type="match status" value="1"/>
</dbReference>
<organism evidence="3 4">
    <name type="scientific">Dryococelus australis</name>
    <dbReference type="NCBI Taxonomy" id="614101"/>
    <lineage>
        <taxon>Eukaryota</taxon>
        <taxon>Metazoa</taxon>
        <taxon>Ecdysozoa</taxon>
        <taxon>Arthropoda</taxon>
        <taxon>Hexapoda</taxon>
        <taxon>Insecta</taxon>
        <taxon>Pterygota</taxon>
        <taxon>Neoptera</taxon>
        <taxon>Polyneoptera</taxon>
        <taxon>Phasmatodea</taxon>
        <taxon>Verophasmatodea</taxon>
        <taxon>Anareolatae</taxon>
        <taxon>Phasmatidae</taxon>
        <taxon>Eurycanthinae</taxon>
        <taxon>Dryococelus</taxon>
    </lineage>
</organism>
<feature type="compositionally biased region" description="Polar residues" evidence="2">
    <location>
        <begin position="36"/>
        <end position="47"/>
    </location>
</feature>
<gene>
    <name evidence="3" type="ORF">PR048_014495</name>
</gene>
<dbReference type="Proteomes" id="UP001159363">
    <property type="component" value="Chromosome 4"/>
</dbReference>
<evidence type="ECO:0000313" key="3">
    <source>
        <dbReference type="EMBL" id="KAJ8882683.1"/>
    </source>
</evidence>
<dbReference type="InterPro" id="IPR033593">
    <property type="entry name" value="N-RASSF"/>
</dbReference>
<sequence length="538" mass="60037">MDENGCRLLSSMCLRQQILTKWGEYSSDVQFILQRSASRPQPGLTPTKSPPPDPAGPDRNKDIRKSLTFSGGHQGWSELRRRDNAALLKGLEVSETDCSHVHFHAGCAPCRRRAWSVPLVGMCPEGLWSWSSPKRWKTSRLLAGSLELLVDINGRGPSGDLLLTDMVREELVQKNREDKGNLSPCHQEGYKSPARREAPPYREPPSPTSPPPYRDPPPPTSSPSRGTPEHTDSSSSSSTGKGNFKRNLIKDFQQVGDSQSEGMLYSNQYRDLVRLINYQRQKLSVQQAELTKLFPMGLSSPARQLARPYVPVLPSSLFQPPQKITGEPYPLAVCIRLGLPVPLGITSPYFRPARTSPPLESTSQDLSRVVRPQQIKRVRGGATCVVCVQYDAEIVFWEGKTREQQLQIDFLSQEIARIEAISHGGEEQLRQLSSVEEESEIVRQQEKTLKSELTLLRSKLANCETELLQCKNKIRSGTKVRYGVANPRFWSPESAAWNRRYSVGQHSIKVLQPAASIISFRQPAPATPSSAKALLSKT</sequence>